<organism evidence="2 3">
    <name type="scientific">Tsukamurella phage TIN2</name>
    <dbReference type="NCBI Taxonomy" id="1636545"/>
    <lineage>
        <taxon>Viruses</taxon>
        <taxon>Duplodnaviria</taxon>
        <taxon>Heunggongvirae</taxon>
        <taxon>Uroviricota</taxon>
        <taxon>Caudoviricetes</taxon>
        <taxon>Tinduovirus</taxon>
        <taxon>Tinduovirus TIN2</taxon>
    </lineage>
</organism>
<sequence length="51" mass="5905">MFECDECMGEYGHLPRCSKYPEKKKADHVKRRGPLSSDQTPSVKSRPDSEY</sequence>
<name>A0A0K0N4X3_9CAUD</name>
<reference evidence="2 3" key="1">
    <citation type="journal article" date="2015" name="Appl. Environ. Microbiol.">
        <title>Three of a Kind: Genetically Similar Tsukamurella Phages TIN2, TIN3, and TIN4.</title>
        <authorList>
            <person name="Dyson Z.A."/>
            <person name="Tucci J."/>
            <person name="Seviour R.J."/>
            <person name="Petrovski S."/>
        </authorList>
    </citation>
    <scope>NUCLEOTIDE SEQUENCE [LARGE SCALE GENOMIC DNA]</scope>
</reference>
<dbReference type="RefSeq" id="YP_009204470.1">
    <property type="nucleotide sequence ID" value="NC_028865.1"/>
</dbReference>
<dbReference type="KEGG" id="vg:26630996"/>
<feature type="region of interest" description="Disordered" evidence="1">
    <location>
        <begin position="11"/>
        <end position="51"/>
    </location>
</feature>
<evidence type="ECO:0000256" key="1">
    <source>
        <dbReference type="SAM" id="MobiDB-lite"/>
    </source>
</evidence>
<dbReference type="GeneID" id="26630996"/>
<protein>
    <submittedName>
        <fullName evidence="2">Uncharacterized protein</fullName>
    </submittedName>
</protein>
<proteinExistence type="predicted"/>
<dbReference type="Proteomes" id="UP000203853">
    <property type="component" value="Segment"/>
</dbReference>
<keyword evidence="3" id="KW-1185">Reference proteome</keyword>
<evidence type="ECO:0000313" key="2">
    <source>
        <dbReference type="EMBL" id="AKJ71725.1"/>
    </source>
</evidence>
<gene>
    <name evidence="2" type="ORF">TIN2_35</name>
</gene>
<accession>A0A0K0N4X3</accession>
<evidence type="ECO:0000313" key="3">
    <source>
        <dbReference type="Proteomes" id="UP000203853"/>
    </source>
</evidence>
<dbReference type="EMBL" id="KR011062">
    <property type="protein sequence ID" value="AKJ71725.1"/>
    <property type="molecule type" value="Genomic_DNA"/>
</dbReference>